<dbReference type="AlphaFoldDB" id="A0A087UID7"/>
<dbReference type="InterPro" id="IPR036397">
    <property type="entry name" value="RNaseH_sf"/>
</dbReference>
<dbReference type="Proteomes" id="UP000054359">
    <property type="component" value="Unassembled WGS sequence"/>
</dbReference>
<reference evidence="1 2" key="1">
    <citation type="submission" date="2013-11" db="EMBL/GenBank/DDBJ databases">
        <title>Genome sequencing of Stegodyphus mimosarum.</title>
        <authorList>
            <person name="Bechsgaard J."/>
        </authorList>
    </citation>
    <scope>NUCLEOTIDE SEQUENCE [LARGE SCALE GENOMIC DNA]</scope>
</reference>
<evidence type="ECO:0008006" key="3">
    <source>
        <dbReference type="Google" id="ProtNLM"/>
    </source>
</evidence>
<feature type="non-terminal residue" evidence="1">
    <location>
        <position position="142"/>
    </location>
</feature>
<dbReference type="GO" id="GO:0003676">
    <property type="term" value="F:nucleic acid binding"/>
    <property type="evidence" value="ECO:0007669"/>
    <property type="project" value="InterPro"/>
</dbReference>
<dbReference type="EMBL" id="KK119941">
    <property type="protein sequence ID" value="KFM77126.1"/>
    <property type="molecule type" value="Genomic_DNA"/>
</dbReference>
<evidence type="ECO:0000313" key="2">
    <source>
        <dbReference type="Proteomes" id="UP000054359"/>
    </source>
</evidence>
<proteinExistence type="predicted"/>
<protein>
    <recommendedName>
        <fullName evidence="3">Tc1-like transposase DDE domain-containing protein</fullName>
    </recommendedName>
</protein>
<sequence>MGYHTDLHIFKDSSVMAACCQDEVLHCIIRFCTAAIGPDFPLMNNNAYSHQANIVNEYLESQGNSYIEWLQYFPDLNPIWDALGQAAFAYLPPPYSLRQTETALMEEWPLLASVIVDHLNERLGNCSKVHEKITCITNIHFV</sequence>
<accession>A0A087UID7</accession>
<organism evidence="1 2">
    <name type="scientific">Stegodyphus mimosarum</name>
    <name type="common">African social velvet spider</name>
    <dbReference type="NCBI Taxonomy" id="407821"/>
    <lineage>
        <taxon>Eukaryota</taxon>
        <taxon>Metazoa</taxon>
        <taxon>Ecdysozoa</taxon>
        <taxon>Arthropoda</taxon>
        <taxon>Chelicerata</taxon>
        <taxon>Arachnida</taxon>
        <taxon>Araneae</taxon>
        <taxon>Araneomorphae</taxon>
        <taxon>Entelegynae</taxon>
        <taxon>Eresoidea</taxon>
        <taxon>Eresidae</taxon>
        <taxon>Stegodyphus</taxon>
    </lineage>
</organism>
<dbReference type="Gene3D" id="3.30.420.10">
    <property type="entry name" value="Ribonuclease H-like superfamily/Ribonuclease H"/>
    <property type="match status" value="1"/>
</dbReference>
<dbReference type="OrthoDB" id="6435577at2759"/>
<name>A0A087UID7_STEMI</name>
<evidence type="ECO:0000313" key="1">
    <source>
        <dbReference type="EMBL" id="KFM77126.1"/>
    </source>
</evidence>
<keyword evidence="2" id="KW-1185">Reference proteome</keyword>
<gene>
    <name evidence="1" type="ORF">X975_19075</name>
</gene>